<gene>
    <name evidence="2" type="ORF">SARC_13113</name>
</gene>
<dbReference type="AlphaFoldDB" id="A0A0L0FC50"/>
<name>A0A0L0FC50_9EUKA</name>
<accession>A0A0L0FC50</accession>
<dbReference type="RefSeq" id="XP_014148237.1">
    <property type="nucleotide sequence ID" value="XM_014292762.1"/>
</dbReference>
<evidence type="ECO:0000313" key="2">
    <source>
        <dbReference type="EMBL" id="KNC74335.1"/>
    </source>
</evidence>
<dbReference type="EMBL" id="KQ244506">
    <property type="protein sequence ID" value="KNC74335.1"/>
    <property type="molecule type" value="Genomic_DNA"/>
</dbReference>
<evidence type="ECO:0000256" key="1">
    <source>
        <dbReference type="SAM" id="MobiDB-lite"/>
    </source>
</evidence>
<feature type="compositionally biased region" description="Basic and acidic residues" evidence="1">
    <location>
        <begin position="19"/>
        <end position="31"/>
    </location>
</feature>
<sequence>MFDSDSDSDDDFYQARKMYSSEKSDDTKDKSAAGTTSTAKVSDPADINTRFSLGASGFDPFNNFNLAA</sequence>
<feature type="compositionally biased region" description="Acidic residues" evidence="1">
    <location>
        <begin position="1"/>
        <end position="12"/>
    </location>
</feature>
<organism evidence="2 3">
    <name type="scientific">Sphaeroforma arctica JP610</name>
    <dbReference type="NCBI Taxonomy" id="667725"/>
    <lineage>
        <taxon>Eukaryota</taxon>
        <taxon>Ichthyosporea</taxon>
        <taxon>Ichthyophonida</taxon>
        <taxon>Sphaeroforma</taxon>
    </lineage>
</organism>
<dbReference type="GeneID" id="25913617"/>
<proteinExistence type="predicted"/>
<dbReference type="Proteomes" id="UP000054560">
    <property type="component" value="Unassembled WGS sequence"/>
</dbReference>
<protein>
    <submittedName>
        <fullName evidence="2">Uncharacterized protein</fullName>
    </submittedName>
</protein>
<reference evidence="2 3" key="1">
    <citation type="submission" date="2011-02" db="EMBL/GenBank/DDBJ databases">
        <title>The Genome Sequence of Sphaeroforma arctica JP610.</title>
        <authorList>
            <consortium name="The Broad Institute Genome Sequencing Platform"/>
            <person name="Russ C."/>
            <person name="Cuomo C."/>
            <person name="Young S.K."/>
            <person name="Zeng Q."/>
            <person name="Gargeya S."/>
            <person name="Alvarado L."/>
            <person name="Berlin A."/>
            <person name="Chapman S.B."/>
            <person name="Chen Z."/>
            <person name="Freedman E."/>
            <person name="Gellesch M."/>
            <person name="Goldberg J."/>
            <person name="Griggs A."/>
            <person name="Gujja S."/>
            <person name="Heilman E."/>
            <person name="Heiman D."/>
            <person name="Howarth C."/>
            <person name="Mehta T."/>
            <person name="Neiman D."/>
            <person name="Pearson M."/>
            <person name="Roberts A."/>
            <person name="Saif S."/>
            <person name="Shea T."/>
            <person name="Shenoy N."/>
            <person name="Sisk P."/>
            <person name="Stolte C."/>
            <person name="Sykes S."/>
            <person name="White J."/>
            <person name="Yandava C."/>
            <person name="Burger G."/>
            <person name="Gray M.W."/>
            <person name="Holland P.W.H."/>
            <person name="King N."/>
            <person name="Lang F.B.F."/>
            <person name="Roger A.J."/>
            <person name="Ruiz-Trillo I."/>
            <person name="Haas B."/>
            <person name="Nusbaum C."/>
            <person name="Birren B."/>
        </authorList>
    </citation>
    <scope>NUCLEOTIDE SEQUENCE [LARGE SCALE GENOMIC DNA]</scope>
    <source>
        <strain evidence="2 3">JP610</strain>
    </source>
</reference>
<keyword evidence="3" id="KW-1185">Reference proteome</keyword>
<feature type="region of interest" description="Disordered" evidence="1">
    <location>
        <begin position="1"/>
        <end position="42"/>
    </location>
</feature>
<evidence type="ECO:0000313" key="3">
    <source>
        <dbReference type="Proteomes" id="UP000054560"/>
    </source>
</evidence>